<protein>
    <submittedName>
        <fullName evidence="1">Uncharacterized protein</fullName>
    </submittedName>
</protein>
<name>A0AAD1ZJD9_9LAMI</name>
<dbReference type="EMBL" id="OU503046">
    <property type="protein sequence ID" value="CAI9770897.1"/>
    <property type="molecule type" value="Genomic_DNA"/>
</dbReference>
<evidence type="ECO:0000313" key="1">
    <source>
        <dbReference type="EMBL" id="CAI9770897.1"/>
    </source>
</evidence>
<organism evidence="1 2">
    <name type="scientific">Fraxinus pennsylvanica</name>
    <dbReference type="NCBI Taxonomy" id="56036"/>
    <lineage>
        <taxon>Eukaryota</taxon>
        <taxon>Viridiplantae</taxon>
        <taxon>Streptophyta</taxon>
        <taxon>Embryophyta</taxon>
        <taxon>Tracheophyta</taxon>
        <taxon>Spermatophyta</taxon>
        <taxon>Magnoliopsida</taxon>
        <taxon>eudicotyledons</taxon>
        <taxon>Gunneridae</taxon>
        <taxon>Pentapetalae</taxon>
        <taxon>asterids</taxon>
        <taxon>lamiids</taxon>
        <taxon>Lamiales</taxon>
        <taxon>Oleaceae</taxon>
        <taxon>Oleeae</taxon>
        <taxon>Fraxinus</taxon>
    </lineage>
</organism>
<dbReference type="Proteomes" id="UP000834106">
    <property type="component" value="Chromosome 11"/>
</dbReference>
<reference evidence="1" key="1">
    <citation type="submission" date="2023-05" db="EMBL/GenBank/DDBJ databases">
        <authorList>
            <person name="Huff M."/>
        </authorList>
    </citation>
    <scope>NUCLEOTIDE SEQUENCE</scope>
</reference>
<gene>
    <name evidence="1" type="ORF">FPE_LOCUS18327</name>
</gene>
<evidence type="ECO:0000313" key="2">
    <source>
        <dbReference type="Proteomes" id="UP000834106"/>
    </source>
</evidence>
<dbReference type="AlphaFoldDB" id="A0AAD1ZJD9"/>
<keyword evidence="2" id="KW-1185">Reference proteome</keyword>
<proteinExistence type="predicted"/>
<accession>A0AAD1ZJD9</accession>
<sequence>MNVLSTPKDLSLFGKKLQSQYMRYTAQKIFGFHGISEQHNGSFGCSMKHKRADQGIETMMEPKNVANLGTCYVGIIFAHSLCYQHSILPEMNYYFFHIDKPSSEYPEYLFKSRNRSLKNAADLFHSHHFYASAPTSISLNKNTCHFNGYESF</sequence>